<keyword evidence="3" id="KW-1185">Reference proteome</keyword>
<dbReference type="RefSeq" id="WP_142899617.1">
    <property type="nucleotide sequence ID" value="NZ_ML660066.1"/>
</dbReference>
<dbReference type="InterPro" id="IPR042245">
    <property type="entry name" value="Tgt2/MlaC_sf"/>
</dbReference>
<keyword evidence="1" id="KW-0732">Signal</keyword>
<evidence type="ECO:0000256" key="1">
    <source>
        <dbReference type="SAM" id="SignalP"/>
    </source>
</evidence>
<accession>A0A545T0T0</accession>
<dbReference type="OrthoDB" id="8099120at2"/>
<protein>
    <submittedName>
        <fullName evidence="2">ABC transporter substrate-binding protein</fullName>
    </submittedName>
</protein>
<evidence type="ECO:0000313" key="3">
    <source>
        <dbReference type="Proteomes" id="UP000315252"/>
    </source>
</evidence>
<dbReference type="Proteomes" id="UP000315252">
    <property type="component" value="Unassembled WGS sequence"/>
</dbReference>
<name>A0A545T0T0_9PROT</name>
<evidence type="ECO:0000313" key="2">
    <source>
        <dbReference type="EMBL" id="TQV70810.1"/>
    </source>
</evidence>
<dbReference type="AlphaFoldDB" id="A0A545T0T0"/>
<proteinExistence type="predicted"/>
<reference evidence="2 3" key="1">
    <citation type="submission" date="2019-06" db="EMBL/GenBank/DDBJ databases">
        <title>Whole genome sequence for Rhodospirillaceae sp. R148.</title>
        <authorList>
            <person name="Wang G."/>
        </authorList>
    </citation>
    <scope>NUCLEOTIDE SEQUENCE [LARGE SCALE GENOMIC DNA]</scope>
    <source>
        <strain evidence="2 3">R148</strain>
    </source>
</reference>
<dbReference type="InterPro" id="IPR008869">
    <property type="entry name" value="MlaC/ttg2D"/>
</dbReference>
<feature type="chain" id="PRO_5021750769" evidence="1">
    <location>
        <begin position="31"/>
        <end position="213"/>
    </location>
</feature>
<dbReference type="Gene3D" id="3.10.450.710">
    <property type="entry name" value="Tgt2/MlaC"/>
    <property type="match status" value="1"/>
</dbReference>
<organism evidence="2 3">
    <name type="scientific">Denitrobaculum tricleocarpae</name>
    <dbReference type="NCBI Taxonomy" id="2591009"/>
    <lineage>
        <taxon>Bacteria</taxon>
        <taxon>Pseudomonadati</taxon>
        <taxon>Pseudomonadota</taxon>
        <taxon>Alphaproteobacteria</taxon>
        <taxon>Rhodospirillales</taxon>
        <taxon>Rhodospirillaceae</taxon>
        <taxon>Denitrobaculum</taxon>
    </lineage>
</organism>
<dbReference type="EMBL" id="VHSH01000015">
    <property type="protein sequence ID" value="TQV70810.1"/>
    <property type="molecule type" value="Genomic_DNA"/>
</dbReference>
<dbReference type="PANTHER" id="PTHR36573">
    <property type="entry name" value="INTERMEMBRANE PHOSPHOLIPID TRANSPORT SYSTEM BINDING PROTEIN MLAC"/>
    <property type="match status" value="1"/>
</dbReference>
<feature type="signal peptide" evidence="1">
    <location>
        <begin position="1"/>
        <end position="30"/>
    </location>
</feature>
<sequence>MLFSKRQIISGISAAIALSAFVLHMPVRTAAAGDAGTFVTELKDNAVQQLTAANGDEALKEERFRTLLNGNFEVEDIGKFVIGRYWRRTSDEDRKAFLSVFEDVLVQRFLPLFDDYATQTFNVEAVRADAKRPEFSTVVSRVGQPTGSDATVLWRIREKGGAFMVSDVKAEGISLRITYQSEYASFLKNNSGDVKKLTQLLARKVKAGAFAPK</sequence>
<dbReference type="PANTHER" id="PTHR36573:SF1">
    <property type="entry name" value="INTERMEMBRANE PHOSPHOLIPID TRANSPORT SYSTEM BINDING PROTEIN MLAC"/>
    <property type="match status" value="1"/>
</dbReference>
<gene>
    <name evidence="2" type="ORF">FKG95_27190</name>
</gene>
<comment type="caution">
    <text evidence="2">The sequence shown here is derived from an EMBL/GenBank/DDBJ whole genome shotgun (WGS) entry which is preliminary data.</text>
</comment>
<dbReference type="Pfam" id="PF05494">
    <property type="entry name" value="MlaC"/>
    <property type="match status" value="1"/>
</dbReference>